<keyword evidence="6" id="KW-0460">Magnesium</keyword>
<comment type="similarity">
    <text evidence="2">Belongs to the TRAFAC class TrmE-Era-EngA-EngB-Septin-like GTPase superfamily. EngB GTPase family.</text>
</comment>
<accession>A0A4P9XH27</accession>
<dbReference type="Proteomes" id="UP000271241">
    <property type="component" value="Unassembled WGS sequence"/>
</dbReference>
<organism evidence="9 10">
    <name type="scientific">Thamnocephalis sphaerospora</name>
    <dbReference type="NCBI Taxonomy" id="78915"/>
    <lineage>
        <taxon>Eukaryota</taxon>
        <taxon>Fungi</taxon>
        <taxon>Fungi incertae sedis</taxon>
        <taxon>Zoopagomycota</taxon>
        <taxon>Zoopagomycotina</taxon>
        <taxon>Zoopagomycetes</taxon>
        <taxon>Zoopagales</taxon>
        <taxon>Sigmoideomycetaceae</taxon>
        <taxon>Thamnocephalis</taxon>
    </lineage>
</organism>
<dbReference type="CDD" id="cd01876">
    <property type="entry name" value="YihA_EngB"/>
    <property type="match status" value="1"/>
</dbReference>
<dbReference type="GO" id="GO:0005525">
    <property type="term" value="F:GTP binding"/>
    <property type="evidence" value="ECO:0007669"/>
    <property type="project" value="UniProtKB-KW"/>
</dbReference>
<protein>
    <recommendedName>
        <fullName evidence="3">GTP-binding protein 8</fullName>
    </recommendedName>
</protein>
<keyword evidence="5" id="KW-0547">Nucleotide-binding</keyword>
<dbReference type="PANTHER" id="PTHR46498:SF1">
    <property type="entry name" value="GTP-BINDING PROTEIN 8"/>
    <property type="match status" value="1"/>
</dbReference>
<evidence type="ECO:0000256" key="1">
    <source>
        <dbReference type="ARBA" id="ARBA00001946"/>
    </source>
</evidence>
<keyword evidence="7" id="KW-0342">GTP-binding</keyword>
<name>A0A4P9XH27_9FUNG</name>
<dbReference type="EMBL" id="KZ993368">
    <property type="protein sequence ID" value="RKP04918.1"/>
    <property type="molecule type" value="Genomic_DNA"/>
</dbReference>
<dbReference type="InterPro" id="IPR052279">
    <property type="entry name" value="EngB_GTPase"/>
</dbReference>
<evidence type="ECO:0000256" key="4">
    <source>
        <dbReference type="ARBA" id="ARBA00022723"/>
    </source>
</evidence>
<evidence type="ECO:0000313" key="10">
    <source>
        <dbReference type="Proteomes" id="UP000271241"/>
    </source>
</evidence>
<keyword evidence="4" id="KW-0479">Metal-binding</keyword>
<dbReference type="PANTHER" id="PTHR46498">
    <property type="entry name" value="GTP-BINDING PROTEIN 8"/>
    <property type="match status" value="1"/>
</dbReference>
<sequence>MAHKTRRATVEQSLPLEILAERANRFGHARAQLNLEASETPDILAAARYPLQPPVRSSDLQAAARVLRANSPAVATFAVDADKLPVYEIPEVVLLGRSNVGKSSLINALTGQRKLAKTSSSAGRTRTISHYEINRKISLVDMPGYGHRSREEWGEFIVGYLNTRKQLNRAYLLIDARRGLMAADWDVISILDSIPVPFQVVFTKIECLYDDTYYKHWTRAEEALVKKAVSCYPQLLGVSAQKGMGLNELAWSMVQACNITLKGRGGAPTR</sequence>
<evidence type="ECO:0000256" key="6">
    <source>
        <dbReference type="ARBA" id="ARBA00022842"/>
    </source>
</evidence>
<proteinExistence type="inferred from homology"/>
<keyword evidence="9" id="KW-0378">Hydrolase</keyword>
<dbReference type="HAMAP" id="MF_00321">
    <property type="entry name" value="GTPase_EngB"/>
    <property type="match status" value="1"/>
</dbReference>
<evidence type="ECO:0000256" key="7">
    <source>
        <dbReference type="ARBA" id="ARBA00023134"/>
    </source>
</evidence>
<dbReference type="NCBIfam" id="TIGR03598">
    <property type="entry name" value="GTPase_YsxC"/>
    <property type="match status" value="1"/>
</dbReference>
<feature type="domain" description="EngB-type G" evidence="8">
    <location>
        <begin position="88"/>
        <end position="259"/>
    </location>
</feature>
<dbReference type="InterPro" id="IPR006073">
    <property type="entry name" value="GTP-bd"/>
</dbReference>
<dbReference type="Gene3D" id="3.40.50.300">
    <property type="entry name" value="P-loop containing nucleotide triphosphate hydrolases"/>
    <property type="match status" value="1"/>
</dbReference>
<dbReference type="SUPFAM" id="SSF52540">
    <property type="entry name" value="P-loop containing nucleoside triphosphate hydrolases"/>
    <property type="match status" value="1"/>
</dbReference>
<comment type="cofactor">
    <cofactor evidence="1">
        <name>Mg(2+)</name>
        <dbReference type="ChEBI" id="CHEBI:18420"/>
    </cofactor>
</comment>
<dbReference type="GO" id="GO:0046872">
    <property type="term" value="F:metal ion binding"/>
    <property type="evidence" value="ECO:0007669"/>
    <property type="project" value="UniProtKB-KW"/>
</dbReference>
<dbReference type="Pfam" id="PF01926">
    <property type="entry name" value="MMR_HSR1"/>
    <property type="match status" value="1"/>
</dbReference>
<evidence type="ECO:0000259" key="8">
    <source>
        <dbReference type="PROSITE" id="PS51706"/>
    </source>
</evidence>
<dbReference type="GO" id="GO:0016787">
    <property type="term" value="F:hydrolase activity"/>
    <property type="evidence" value="ECO:0007669"/>
    <property type="project" value="UniProtKB-KW"/>
</dbReference>
<dbReference type="GO" id="GO:0005739">
    <property type="term" value="C:mitochondrion"/>
    <property type="evidence" value="ECO:0007669"/>
    <property type="project" value="TreeGrafter"/>
</dbReference>
<evidence type="ECO:0000256" key="5">
    <source>
        <dbReference type="ARBA" id="ARBA00022741"/>
    </source>
</evidence>
<dbReference type="PROSITE" id="PS51706">
    <property type="entry name" value="G_ENGB"/>
    <property type="match status" value="1"/>
</dbReference>
<dbReference type="InterPro" id="IPR027417">
    <property type="entry name" value="P-loop_NTPase"/>
</dbReference>
<reference evidence="10" key="1">
    <citation type="journal article" date="2018" name="Nat. Microbiol.">
        <title>Leveraging single-cell genomics to expand the fungal tree of life.</title>
        <authorList>
            <person name="Ahrendt S.R."/>
            <person name="Quandt C.A."/>
            <person name="Ciobanu D."/>
            <person name="Clum A."/>
            <person name="Salamov A."/>
            <person name="Andreopoulos B."/>
            <person name="Cheng J.F."/>
            <person name="Woyke T."/>
            <person name="Pelin A."/>
            <person name="Henrissat B."/>
            <person name="Reynolds N.K."/>
            <person name="Benny G.L."/>
            <person name="Smith M.E."/>
            <person name="James T.Y."/>
            <person name="Grigoriev I.V."/>
        </authorList>
    </citation>
    <scope>NUCLEOTIDE SEQUENCE [LARGE SCALE GENOMIC DNA]</scope>
    <source>
        <strain evidence="10">RSA 1356</strain>
    </source>
</reference>
<evidence type="ECO:0000313" key="9">
    <source>
        <dbReference type="EMBL" id="RKP04918.1"/>
    </source>
</evidence>
<dbReference type="InterPro" id="IPR019987">
    <property type="entry name" value="GTP-bd_ribosome_bio_YsxC"/>
</dbReference>
<dbReference type="OrthoDB" id="391988at2759"/>
<gene>
    <name evidence="9" type="ORF">THASP1DRAFT_33261</name>
</gene>
<keyword evidence="10" id="KW-1185">Reference proteome</keyword>
<evidence type="ECO:0000256" key="2">
    <source>
        <dbReference type="ARBA" id="ARBA00009638"/>
    </source>
</evidence>
<dbReference type="STRING" id="78915.A0A4P9XH27"/>
<dbReference type="AlphaFoldDB" id="A0A4P9XH27"/>
<evidence type="ECO:0000256" key="3">
    <source>
        <dbReference type="ARBA" id="ARBA00015370"/>
    </source>
</evidence>
<dbReference type="InterPro" id="IPR030393">
    <property type="entry name" value="G_ENGB_dom"/>
</dbReference>